<keyword evidence="3" id="KW-1185">Reference proteome</keyword>
<gene>
    <name evidence="2" type="ORF">OPV22_026590</name>
</gene>
<proteinExistence type="predicted"/>
<name>A0AAV8QKD5_ENSVE</name>
<evidence type="ECO:0000313" key="3">
    <source>
        <dbReference type="Proteomes" id="UP001222027"/>
    </source>
</evidence>
<evidence type="ECO:0000256" key="1">
    <source>
        <dbReference type="SAM" id="MobiDB-lite"/>
    </source>
</evidence>
<sequence>MDGSRGAAVEGDLEATEKLIMRWDSSASSAMDERMLFDGGDHSREVSSFRRRALTLHQGPGHRQKPPEIVLLLRERDPDRHGAVGGRVPQPAADPGQRGRGRCSRRSKLDLVE</sequence>
<accession>A0AAV8QKD5</accession>
<organism evidence="2 3">
    <name type="scientific">Ensete ventricosum</name>
    <name type="common">Abyssinian banana</name>
    <name type="synonym">Musa ensete</name>
    <dbReference type="NCBI Taxonomy" id="4639"/>
    <lineage>
        <taxon>Eukaryota</taxon>
        <taxon>Viridiplantae</taxon>
        <taxon>Streptophyta</taxon>
        <taxon>Embryophyta</taxon>
        <taxon>Tracheophyta</taxon>
        <taxon>Spermatophyta</taxon>
        <taxon>Magnoliopsida</taxon>
        <taxon>Liliopsida</taxon>
        <taxon>Zingiberales</taxon>
        <taxon>Musaceae</taxon>
        <taxon>Ensete</taxon>
    </lineage>
</organism>
<evidence type="ECO:0000313" key="2">
    <source>
        <dbReference type="EMBL" id="KAJ8472247.1"/>
    </source>
</evidence>
<dbReference type="Proteomes" id="UP001222027">
    <property type="component" value="Unassembled WGS sequence"/>
</dbReference>
<reference evidence="2 3" key="1">
    <citation type="submission" date="2022-12" db="EMBL/GenBank/DDBJ databases">
        <title>Chromosome-scale assembly of the Ensete ventricosum genome.</title>
        <authorList>
            <person name="Dussert Y."/>
            <person name="Stocks J."/>
            <person name="Wendawek A."/>
            <person name="Woldeyes F."/>
            <person name="Nichols R.A."/>
            <person name="Borrell J.S."/>
        </authorList>
    </citation>
    <scope>NUCLEOTIDE SEQUENCE [LARGE SCALE GENOMIC DNA]</scope>
    <source>
        <strain evidence="3">cv. Maze</strain>
        <tissue evidence="2">Seeds</tissue>
    </source>
</reference>
<protein>
    <submittedName>
        <fullName evidence="2">Uncharacterized protein</fullName>
    </submittedName>
</protein>
<dbReference type="EMBL" id="JAQQAF010000007">
    <property type="protein sequence ID" value="KAJ8472247.1"/>
    <property type="molecule type" value="Genomic_DNA"/>
</dbReference>
<dbReference type="AlphaFoldDB" id="A0AAV8QKD5"/>
<comment type="caution">
    <text evidence="2">The sequence shown here is derived from an EMBL/GenBank/DDBJ whole genome shotgun (WGS) entry which is preliminary data.</text>
</comment>
<feature type="region of interest" description="Disordered" evidence="1">
    <location>
        <begin position="75"/>
        <end position="113"/>
    </location>
</feature>